<accession>A0A4R3YL45</accession>
<evidence type="ECO:0000256" key="1">
    <source>
        <dbReference type="SAM" id="Phobius"/>
    </source>
</evidence>
<dbReference type="PANTHER" id="PTHR42910:SF1">
    <property type="entry name" value="MAJOR FACILITATOR SUPERFAMILY (MFS) PROFILE DOMAIN-CONTAINING PROTEIN"/>
    <property type="match status" value="1"/>
</dbReference>
<dbReference type="EMBL" id="SMCR01000010">
    <property type="protein sequence ID" value="TCV92980.1"/>
    <property type="molecule type" value="Genomic_DNA"/>
</dbReference>
<dbReference type="Proteomes" id="UP000295719">
    <property type="component" value="Unassembled WGS sequence"/>
</dbReference>
<gene>
    <name evidence="2" type="ORF">EDC52_11012</name>
</gene>
<keyword evidence="1" id="KW-0812">Transmembrane</keyword>
<keyword evidence="1" id="KW-1133">Transmembrane helix</keyword>
<dbReference type="SUPFAM" id="SSF103473">
    <property type="entry name" value="MFS general substrate transporter"/>
    <property type="match status" value="1"/>
</dbReference>
<proteinExistence type="predicted"/>
<feature type="transmembrane region" description="Helical" evidence="1">
    <location>
        <begin position="94"/>
        <end position="114"/>
    </location>
</feature>
<evidence type="ECO:0000313" key="3">
    <source>
        <dbReference type="Proteomes" id="UP000295719"/>
    </source>
</evidence>
<evidence type="ECO:0000313" key="2">
    <source>
        <dbReference type="EMBL" id="TCV92980.1"/>
    </source>
</evidence>
<name>A0A4R3YL45_9GAMM</name>
<dbReference type="AlphaFoldDB" id="A0A4R3YL45"/>
<sequence length="143" mass="15159">MSLIQKQLKPFIPEQHKQTKQAQPKPVLSGGRILTLAPLSFAAMCLTVLLPGHSQLILLVVCAVGFDLGVQATLVGHQTIIYALQPDARSRLNALLFTGMFIGMAAGAALGSRLLESGGWMAVVILATVTGAGSLVMRWLGRL</sequence>
<evidence type="ECO:0008006" key="4">
    <source>
        <dbReference type="Google" id="ProtNLM"/>
    </source>
</evidence>
<keyword evidence="3" id="KW-1185">Reference proteome</keyword>
<dbReference type="PANTHER" id="PTHR42910">
    <property type="entry name" value="TRANSPORTER SCO4007-RELATED"/>
    <property type="match status" value="1"/>
</dbReference>
<dbReference type="InterPro" id="IPR036259">
    <property type="entry name" value="MFS_trans_sf"/>
</dbReference>
<organism evidence="2 3">
    <name type="scientific">Biostraticola tofi</name>
    <dbReference type="NCBI Taxonomy" id="466109"/>
    <lineage>
        <taxon>Bacteria</taxon>
        <taxon>Pseudomonadati</taxon>
        <taxon>Pseudomonadota</taxon>
        <taxon>Gammaproteobacteria</taxon>
        <taxon>Enterobacterales</taxon>
        <taxon>Bruguierivoracaceae</taxon>
        <taxon>Biostraticola</taxon>
    </lineage>
</organism>
<reference evidence="2 3" key="1">
    <citation type="submission" date="2019-03" db="EMBL/GenBank/DDBJ databases">
        <title>Genomic Encyclopedia of Type Strains, Phase IV (KMG-IV): sequencing the most valuable type-strain genomes for metagenomic binning, comparative biology and taxonomic classification.</title>
        <authorList>
            <person name="Goeker M."/>
        </authorList>
    </citation>
    <scope>NUCLEOTIDE SEQUENCE [LARGE SCALE GENOMIC DNA]</scope>
    <source>
        <strain evidence="2 3">DSM 19580</strain>
    </source>
</reference>
<feature type="transmembrane region" description="Helical" evidence="1">
    <location>
        <begin position="120"/>
        <end position="140"/>
    </location>
</feature>
<feature type="transmembrane region" description="Helical" evidence="1">
    <location>
        <begin position="33"/>
        <end position="50"/>
    </location>
</feature>
<dbReference type="OrthoDB" id="9815356at2"/>
<comment type="caution">
    <text evidence="2">The sequence shown here is derived from an EMBL/GenBank/DDBJ whole genome shotgun (WGS) entry which is preliminary data.</text>
</comment>
<feature type="transmembrane region" description="Helical" evidence="1">
    <location>
        <begin position="56"/>
        <end position="82"/>
    </location>
</feature>
<keyword evidence="1" id="KW-0472">Membrane</keyword>
<dbReference type="Gene3D" id="1.20.1250.20">
    <property type="entry name" value="MFS general substrate transporter like domains"/>
    <property type="match status" value="1"/>
</dbReference>
<protein>
    <recommendedName>
        <fullName evidence="4">MFS transporter</fullName>
    </recommendedName>
</protein>